<evidence type="ECO:0000313" key="1">
    <source>
        <dbReference type="EMBL" id="KKM64593.1"/>
    </source>
</evidence>
<proteinExistence type="predicted"/>
<organism evidence="1">
    <name type="scientific">marine sediment metagenome</name>
    <dbReference type="NCBI Taxonomy" id="412755"/>
    <lineage>
        <taxon>unclassified sequences</taxon>
        <taxon>metagenomes</taxon>
        <taxon>ecological metagenomes</taxon>
    </lineage>
</organism>
<reference evidence="1" key="1">
    <citation type="journal article" date="2015" name="Nature">
        <title>Complex archaea that bridge the gap between prokaryotes and eukaryotes.</title>
        <authorList>
            <person name="Spang A."/>
            <person name="Saw J.H."/>
            <person name="Jorgensen S.L."/>
            <person name="Zaremba-Niedzwiedzka K."/>
            <person name="Martijn J."/>
            <person name="Lind A.E."/>
            <person name="van Eijk R."/>
            <person name="Schleper C."/>
            <person name="Guy L."/>
            <person name="Ettema T.J."/>
        </authorList>
    </citation>
    <scope>NUCLEOTIDE SEQUENCE</scope>
</reference>
<sequence length="186" mass="21014">LQIGPGLPSVDAGAWIVDEASYEFPKGLMMLLLSQRPAAQTKKMVSGHIRNLGESAAAQGGVYESPWFSTSDTSFLANPTREGADSLYDTFAFTHYMGVPPRTITMVAAKNKIFDWYDEELVIAAQPLYVPRQFIDLSQVQGVGYNVVEWGKNKIVFHFLRYLFYDDLDGAWIRPQDRFIKVWLLP</sequence>
<gene>
    <name evidence="1" type="ORF">LCGC14_1499820</name>
</gene>
<dbReference type="AlphaFoldDB" id="A0A0F9J4X6"/>
<feature type="non-terminal residue" evidence="1">
    <location>
        <position position="1"/>
    </location>
</feature>
<accession>A0A0F9J4X6</accession>
<comment type="caution">
    <text evidence="1">The sequence shown here is derived from an EMBL/GenBank/DDBJ whole genome shotgun (WGS) entry which is preliminary data.</text>
</comment>
<dbReference type="EMBL" id="LAZR01010870">
    <property type="protein sequence ID" value="KKM64593.1"/>
    <property type="molecule type" value="Genomic_DNA"/>
</dbReference>
<protein>
    <submittedName>
        <fullName evidence="1">Uncharacterized protein</fullName>
    </submittedName>
</protein>
<name>A0A0F9J4X6_9ZZZZ</name>